<evidence type="ECO:0000313" key="18">
    <source>
        <dbReference type="Proteomes" id="UP000658997"/>
    </source>
</evidence>
<dbReference type="InterPro" id="IPR013538">
    <property type="entry name" value="ASHA1/2-like_C"/>
</dbReference>
<dbReference type="NCBIfam" id="TIGR01973">
    <property type="entry name" value="NuoG"/>
    <property type="match status" value="1"/>
</dbReference>
<organism evidence="17 18">
    <name type="scientific">Ustilago bromivora</name>
    <dbReference type="NCBI Taxonomy" id="307758"/>
    <lineage>
        <taxon>Eukaryota</taxon>
        <taxon>Fungi</taxon>
        <taxon>Dikarya</taxon>
        <taxon>Basidiomycota</taxon>
        <taxon>Ustilaginomycotina</taxon>
        <taxon>Ustilaginomycetes</taxon>
        <taxon>Ustilaginales</taxon>
        <taxon>Ustilaginaceae</taxon>
        <taxon>Ustilago</taxon>
    </lineage>
</organism>
<keyword evidence="6" id="KW-1278">Translocase</keyword>
<keyword evidence="4" id="KW-0004">4Fe-4S</keyword>
<dbReference type="InterPro" id="IPR019574">
    <property type="entry name" value="NADH_UbQ_OxRdtase_Gsu_4Fe4S-bd"/>
</dbReference>
<feature type="domain" description="4Fe-4S His(Cys)3-ligated-type" evidence="16">
    <location>
        <begin position="444"/>
        <end position="483"/>
    </location>
</feature>
<keyword evidence="9" id="KW-0520">NAD</keyword>
<dbReference type="Pfam" id="PF22117">
    <property type="entry name" value="Fer4_Nqo3"/>
    <property type="match status" value="1"/>
</dbReference>
<dbReference type="InterPro" id="IPR015310">
    <property type="entry name" value="AHSA1-like_N"/>
</dbReference>
<dbReference type="GO" id="GO:0008137">
    <property type="term" value="F:NADH dehydrogenase (ubiquinone) activity"/>
    <property type="evidence" value="ECO:0007669"/>
    <property type="project" value="InterPro"/>
</dbReference>
<feature type="domain" description="2Fe-2S ferredoxin-type" evidence="14">
    <location>
        <begin position="366"/>
        <end position="444"/>
    </location>
</feature>
<accession>A0A8H8QKZ8</accession>
<comment type="similarity">
    <text evidence="3">Belongs to the AHA1 family.</text>
</comment>
<dbReference type="SUPFAM" id="SSF54292">
    <property type="entry name" value="2Fe-2S ferredoxin-like"/>
    <property type="match status" value="1"/>
</dbReference>
<evidence type="ECO:0000256" key="13">
    <source>
        <dbReference type="SAM" id="MobiDB-lite"/>
    </source>
</evidence>
<dbReference type="PROSITE" id="PS00642">
    <property type="entry name" value="COMPLEX1_75K_2"/>
    <property type="match status" value="1"/>
</dbReference>
<dbReference type="PANTHER" id="PTHR43105">
    <property type="entry name" value="RESPIRATORY NITRATE REDUCTASE"/>
    <property type="match status" value="1"/>
</dbReference>
<dbReference type="CDD" id="cd00207">
    <property type="entry name" value="fer2"/>
    <property type="match status" value="1"/>
</dbReference>
<evidence type="ECO:0000256" key="4">
    <source>
        <dbReference type="ARBA" id="ARBA00022485"/>
    </source>
</evidence>
<keyword evidence="7" id="KW-0408">Iron</keyword>
<dbReference type="PROSITE" id="PS51669">
    <property type="entry name" value="4FE4S_MOW_BIS_MGD"/>
    <property type="match status" value="1"/>
</dbReference>
<dbReference type="Gene3D" id="3.30.70.20">
    <property type="match status" value="1"/>
</dbReference>
<dbReference type="Pfam" id="PF13510">
    <property type="entry name" value="Fer2_4"/>
    <property type="match status" value="1"/>
</dbReference>
<dbReference type="InterPro" id="IPR006656">
    <property type="entry name" value="Mopterin_OxRdtase"/>
</dbReference>
<feature type="region of interest" description="Disordered" evidence="13">
    <location>
        <begin position="151"/>
        <end position="206"/>
    </location>
</feature>
<sequence length="1069" mass="115428">MSTWNKHYHWKTKGCTPWAKNHITENTVGKSLTVGKSGHVKIDRLSSFEGDVELGNRKGKLITIYDCSITYAWSGASDDGTEASGTITFPEVSHEVEDEDDEYRFETEMSTKSSAETNQLYDAVRKELAPSLRPVFHSFRTNLIDAHAKDLGHDSSASTPGAATSSTNSSSSAAAEATASAGTASPTSSASKQAKPSVSTSSSDVRVSSELAISTADLWDLLTNPSRIPMWTRAPAQFEAKPDADFALFGGNVTGKVVSIDAPKQLIQKWRTPQFPEGHYGTLAVNLTEGGDSTKLELVLSGAPSGDEEIVEKNLETYYIRGLKSMGSAARLTPRGGVAARVPASTASFATSASRLQATPAPTPPKMVKLTINGKEIEVEQGTALIQACEKAGAQIPRFCYHERLMVAGNCRMCLVESKGAPKPLASCAFPAMPGQQIFTDTPLVAKAREGVMEFLLANHPLDCPVCDWGGECDLQDQSMRYGSDRSRFHEIKGKRAVENKNLGPLVKTVMNRCIQCTRCVRYANDVAGVQDMGTTGRGNDLQIGTYIEKTMNSEMSGNIIDLCPVGALTSKPYAFHARPWELKKTESVDVLDAVGSNIRVDSRGVQVMRILPRTNDDVNEEWINDKTRFANDGLKYQRLTTPLIKQGDRFVPASWPEALATIAEGLASSGAKGDEIKAVAGALADVESMVVLKDLINKLGSDNLATDQINGDQAPIHGADFRSNYTFNTTIPGIEEADVLLLVGTNPRHEAAIINTRIRKAYLHRELDIGLIGEKVDLTYEYDHVGTDAKAVQELLSGKGAFAKKFKEAKKPMIVVGSAVAEHPDGKAILGNLAELVKANKGKLLNGEWNGYNVLQRQASRTGALDIGFTPSPAAAKTTPKFIYLLNADDITPENIPRDAFVVYQGHHGDVGAQFADVCLPGSAYTEKATTYVNTEGRTQLTRAAVPPPGAAREDWKIVRALSEVMGATVPYNDILDVRDRMFEISPTLVRYEVAEPSTTSAPLAVEELSKLAKSKVSGTPLLRPIQNFYQTDPISRASPTMAKCTAAFVEGLPMDKVDGKATLAAFN</sequence>
<dbReference type="PROSITE" id="PS00641">
    <property type="entry name" value="COMPLEX1_75K_1"/>
    <property type="match status" value="1"/>
</dbReference>
<dbReference type="InterPro" id="IPR023393">
    <property type="entry name" value="START-like_dom_sf"/>
</dbReference>
<feature type="domain" description="4Fe-4S Mo/W bis-MGD-type" evidence="15">
    <location>
        <begin position="583"/>
        <end position="639"/>
    </location>
</feature>
<dbReference type="CDD" id="cd08892">
    <property type="entry name" value="SRPBCC_Aha1"/>
    <property type="match status" value="1"/>
</dbReference>
<dbReference type="SMART" id="SM01000">
    <property type="entry name" value="Aha1_N"/>
    <property type="match status" value="1"/>
</dbReference>
<evidence type="ECO:0000259" key="15">
    <source>
        <dbReference type="PROSITE" id="PS51669"/>
    </source>
</evidence>
<dbReference type="SUPFAM" id="SSF53706">
    <property type="entry name" value="Formate dehydrogenase/DMSO reductase, domains 1-3"/>
    <property type="match status" value="1"/>
</dbReference>
<dbReference type="InterPro" id="IPR010228">
    <property type="entry name" value="NADH_UbQ_OxRdtase_Gsu"/>
</dbReference>
<dbReference type="InterPro" id="IPR001041">
    <property type="entry name" value="2Fe-2S_ferredoxin-type"/>
</dbReference>
<comment type="caution">
    <text evidence="17">The sequence shown here is derived from an EMBL/GenBank/DDBJ whole genome shotgun (WGS) entry which is preliminary data.</text>
</comment>
<feature type="compositionally biased region" description="Low complexity" evidence="13">
    <location>
        <begin position="155"/>
        <end position="206"/>
    </location>
</feature>
<dbReference type="Pfam" id="PF10588">
    <property type="entry name" value="NADH-G_4Fe-4S_3"/>
    <property type="match status" value="1"/>
</dbReference>
<dbReference type="EMBL" id="ULHB01000039">
    <property type="protein sequence ID" value="SYW78310.1"/>
    <property type="molecule type" value="Genomic_DNA"/>
</dbReference>
<dbReference type="FunFam" id="3.30.200.210:FF:000002">
    <property type="entry name" value="NADH-ubiquinone oxidoreductase 75 kDa subunit"/>
    <property type="match status" value="1"/>
</dbReference>
<dbReference type="InterPro" id="IPR015405">
    <property type="entry name" value="NDUFS1-like_C"/>
</dbReference>
<dbReference type="PANTHER" id="PTHR43105:SF13">
    <property type="entry name" value="NADH-UBIQUINONE OXIDOREDUCTASE 75 KDA SUBUNIT, MITOCHONDRIAL"/>
    <property type="match status" value="1"/>
</dbReference>
<comment type="cofactor">
    <cofactor evidence="10">
        <name>[2Fe-2S] cluster</name>
        <dbReference type="ChEBI" id="CHEBI:190135"/>
    </cofactor>
</comment>
<dbReference type="Proteomes" id="UP000658997">
    <property type="component" value="Unassembled WGS sequence"/>
</dbReference>
<dbReference type="GO" id="GO:0016651">
    <property type="term" value="F:oxidoreductase activity, acting on NAD(P)H"/>
    <property type="evidence" value="ECO:0007669"/>
    <property type="project" value="InterPro"/>
</dbReference>
<keyword evidence="5" id="KW-0479">Metal-binding</keyword>
<keyword evidence="8" id="KW-0411">Iron-sulfur</keyword>
<dbReference type="GO" id="GO:0042773">
    <property type="term" value="P:ATP synthesis coupled electron transport"/>
    <property type="evidence" value="ECO:0007669"/>
    <property type="project" value="InterPro"/>
</dbReference>
<dbReference type="GO" id="GO:0016020">
    <property type="term" value="C:membrane"/>
    <property type="evidence" value="ECO:0007669"/>
    <property type="project" value="InterPro"/>
</dbReference>
<dbReference type="Gene3D" id="3.15.10.20">
    <property type="entry name" value="Activator of Hsp90 ATPase Aha1, N-terminal domain"/>
    <property type="match status" value="1"/>
</dbReference>
<evidence type="ECO:0000256" key="2">
    <source>
        <dbReference type="ARBA" id="ARBA00005404"/>
    </source>
</evidence>
<dbReference type="FunFam" id="3.40.50.740:FF:000016">
    <property type="entry name" value="NADH dehydrogenase (Quinone), G subunit"/>
    <property type="match status" value="1"/>
</dbReference>
<evidence type="ECO:0000256" key="1">
    <source>
        <dbReference type="ARBA" id="ARBA00001966"/>
    </source>
</evidence>
<evidence type="ECO:0000256" key="3">
    <source>
        <dbReference type="ARBA" id="ARBA00006817"/>
    </source>
</evidence>
<gene>
    <name evidence="17" type="ORF">UBRO2_02502</name>
</gene>
<dbReference type="GO" id="GO:0051539">
    <property type="term" value="F:4 iron, 4 sulfur cluster binding"/>
    <property type="evidence" value="ECO:0007669"/>
    <property type="project" value="UniProtKB-KW"/>
</dbReference>
<dbReference type="InterPro" id="IPR036010">
    <property type="entry name" value="2Fe-2S_ferredoxin-like_sf"/>
</dbReference>
<dbReference type="Pfam" id="PF00384">
    <property type="entry name" value="Molybdopterin"/>
    <property type="match status" value="1"/>
</dbReference>
<dbReference type="FunFam" id="3.30.70.20:FF:000002">
    <property type="entry name" value="NADH-ubiquinone oxidoreductase 75 kDa subunit"/>
    <property type="match status" value="1"/>
</dbReference>
<evidence type="ECO:0000256" key="12">
    <source>
        <dbReference type="RuleBase" id="RU004523"/>
    </source>
</evidence>
<dbReference type="Gene3D" id="3.30.200.210">
    <property type="match status" value="1"/>
</dbReference>
<dbReference type="SMART" id="SM00929">
    <property type="entry name" value="NADH-G_4Fe-4S_3"/>
    <property type="match status" value="1"/>
</dbReference>
<dbReference type="GO" id="GO:0046872">
    <property type="term" value="F:metal ion binding"/>
    <property type="evidence" value="ECO:0007669"/>
    <property type="project" value="UniProtKB-KW"/>
</dbReference>
<evidence type="ECO:0000256" key="8">
    <source>
        <dbReference type="ARBA" id="ARBA00023014"/>
    </source>
</evidence>
<dbReference type="SUPFAM" id="SSF54862">
    <property type="entry name" value="4Fe-4S ferredoxins"/>
    <property type="match status" value="1"/>
</dbReference>
<evidence type="ECO:0000313" key="17">
    <source>
        <dbReference type="EMBL" id="SYW78310.1"/>
    </source>
</evidence>
<keyword evidence="18" id="KW-1185">Reference proteome</keyword>
<dbReference type="Pfam" id="PF09229">
    <property type="entry name" value="Aha1_N"/>
    <property type="match status" value="1"/>
</dbReference>
<comment type="similarity">
    <text evidence="2 12">Belongs to the complex I 75 kDa subunit family.</text>
</comment>
<dbReference type="Gene3D" id="3.10.20.740">
    <property type="match status" value="1"/>
</dbReference>
<comment type="cofactor">
    <cofactor evidence="1">
        <name>[4Fe-4S] cluster</name>
        <dbReference type="ChEBI" id="CHEBI:49883"/>
    </cofactor>
</comment>
<dbReference type="Pfam" id="PF22151">
    <property type="entry name" value="Fer4_NDSU1"/>
    <property type="match status" value="1"/>
</dbReference>
<dbReference type="CDD" id="cd02773">
    <property type="entry name" value="MopB_Res-Cmplx1_Nad11"/>
    <property type="match status" value="1"/>
</dbReference>
<evidence type="ECO:0000256" key="11">
    <source>
        <dbReference type="ARBA" id="ARBA00070722"/>
    </source>
</evidence>
<protein>
    <recommendedName>
        <fullName evidence="11">NADH-ubiquinone oxidoreductase 78 kDa subunit, mitochondrial</fullName>
    </recommendedName>
</protein>
<dbReference type="FunFam" id="3.10.20.740:FF:000001">
    <property type="entry name" value="NADH-quinone oxidoreductase subunit G"/>
    <property type="match status" value="1"/>
</dbReference>
<dbReference type="PROSITE" id="PS51839">
    <property type="entry name" value="4FE4S_HC3"/>
    <property type="match status" value="1"/>
</dbReference>
<dbReference type="AlphaFoldDB" id="A0A8H8QKZ8"/>
<dbReference type="InterPro" id="IPR000283">
    <property type="entry name" value="NADH_UbQ_OxRdtase_75kDa_su_CS"/>
</dbReference>
<reference evidence="17" key="1">
    <citation type="submission" date="2018-08" db="EMBL/GenBank/DDBJ databases">
        <authorList>
            <person name="Guldener U."/>
        </authorList>
    </citation>
    <scope>NUCLEOTIDE SEQUENCE</scope>
    <source>
        <strain evidence="17">UB2</strain>
    </source>
</reference>
<evidence type="ECO:0000256" key="7">
    <source>
        <dbReference type="ARBA" id="ARBA00023004"/>
    </source>
</evidence>
<dbReference type="Pfam" id="PF09326">
    <property type="entry name" value="NADH_dhqG_C"/>
    <property type="match status" value="1"/>
</dbReference>
<dbReference type="Gene3D" id="3.30.530.20">
    <property type="match status" value="1"/>
</dbReference>
<dbReference type="PROSITE" id="PS51085">
    <property type="entry name" value="2FE2S_FER_2"/>
    <property type="match status" value="1"/>
</dbReference>
<dbReference type="InterPro" id="IPR054351">
    <property type="entry name" value="NADH_UbQ_OxRdtase_ferredoxin"/>
</dbReference>
<evidence type="ECO:0000256" key="9">
    <source>
        <dbReference type="ARBA" id="ARBA00023027"/>
    </source>
</evidence>
<dbReference type="Gene3D" id="3.40.50.740">
    <property type="match status" value="1"/>
</dbReference>
<proteinExistence type="inferred from homology"/>
<dbReference type="InterPro" id="IPR050123">
    <property type="entry name" value="Prok_molybdopt-oxidoreductase"/>
</dbReference>
<name>A0A8H8QKZ8_9BASI</name>
<evidence type="ECO:0000256" key="10">
    <source>
        <dbReference type="ARBA" id="ARBA00034078"/>
    </source>
</evidence>
<dbReference type="Pfam" id="PF08327">
    <property type="entry name" value="AHSA1"/>
    <property type="match status" value="1"/>
</dbReference>
<evidence type="ECO:0000256" key="6">
    <source>
        <dbReference type="ARBA" id="ARBA00022967"/>
    </source>
</evidence>
<evidence type="ECO:0000256" key="5">
    <source>
        <dbReference type="ARBA" id="ARBA00022723"/>
    </source>
</evidence>
<keyword evidence="17" id="KW-0830">Ubiquinone</keyword>
<evidence type="ECO:0000259" key="14">
    <source>
        <dbReference type="PROSITE" id="PS51085"/>
    </source>
</evidence>
<dbReference type="SUPFAM" id="SSF55961">
    <property type="entry name" value="Bet v1-like"/>
    <property type="match status" value="1"/>
</dbReference>
<dbReference type="PROSITE" id="PS00643">
    <property type="entry name" value="COMPLEX1_75K_3"/>
    <property type="match status" value="1"/>
</dbReference>
<dbReference type="InterPro" id="IPR036338">
    <property type="entry name" value="Aha1"/>
</dbReference>
<dbReference type="InterPro" id="IPR006963">
    <property type="entry name" value="Mopterin_OxRdtase_4Fe-4S_dom"/>
</dbReference>
<dbReference type="SUPFAM" id="SSF103111">
    <property type="entry name" value="Activator of Hsp90 ATPase, Aha1"/>
    <property type="match status" value="1"/>
</dbReference>
<dbReference type="GO" id="GO:0051087">
    <property type="term" value="F:protein-folding chaperone binding"/>
    <property type="evidence" value="ECO:0007669"/>
    <property type="project" value="InterPro"/>
</dbReference>
<evidence type="ECO:0000259" key="16">
    <source>
        <dbReference type="PROSITE" id="PS51839"/>
    </source>
</evidence>
<dbReference type="GO" id="GO:0001671">
    <property type="term" value="F:ATPase activator activity"/>
    <property type="evidence" value="ECO:0007669"/>
    <property type="project" value="InterPro"/>
</dbReference>